<proteinExistence type="predicted"/>
<evidence type="ECO:0000313" key="2">
    <source>
        <dbReference type="EMBL" id="CAD7670648.1"/>
    </source>
</evidence>
<sequence>MLAVAILTLSPLLLVTILQRQRLWQESHYLLPANILLSDLAYLVFHMFISPSNLGAGPWASLLVVFSQMPSSLPISVPSFAYPLCYFSFMSYEAAKKVVALIWLVACFFSDLILGTESGCGPLVTVTHTCILCILFLCTSLNTYCFWRIYAETRTSRIWVQGLLIMLYVSSVVVFSMDIMLIKYHHTDARTHVWLMAAKSEVFMMPPCAQLPYLYTLCYWKLLEMVWGHFSSKRHSDIFTISQSYSLHSLAS</sequence>
<feature type="transmembrane region" description="Helical" evidence="1">
    <location>
        <begin position="159"/>
        <end position="182"/>
    </location>
</feature>
<keyword evidence="1" id="KW-0472">Membrane</keyword>
<dbReference type="EMBL" id="CAJHUB010000659">
    <property type="protein sequence ID" value="CAD7670648.1"/>
    <property type="molecule type" value="Genomic_DNA"/>
</dbReference>
<feature type="transmembrane region" description="Helical" evidence="1">
    <location>
        <begin position="98"/>
        <end position="114"/>
    </location>
</feature>
<dbReference type="AlphaFoldDB" id="A0A811Y1L1"/>
<protein>
    <submittedName>
        <fullName evidence="2">(raccoon dog) hypothetical protein</fullName>
    </submittedName>
</protein>
<feature type="transmembrane region" description="Helical" evidence="1">
    <location>
        <begin position="202"/>
        <end position="223"/>
    </location>
</feature>
<keyword evidence="1" id="KW-1133">Transmembrane helix</keyword>
<organism evidence="2 3">
    <name type="scientific">Nyctereutes procyonoides</name>
    <name type="common">Raccoon dog</name>
    <name type="synonym">Canis procyonoides</name>
    <dbReference type="NCBI Taxonomy" id="34880"/>
    <lineage>
        <taxon>Eukaryota</taxon>
        <taxon>Metazoa</taxon>
        <taxon>Chordata</taxon>
        <taxon>Craniata</taxon>
        <taxon>Vertebrata</taxon>
        <taxon>Euteleostomi</taxon>
        <taxon>Mammalia</taxon>
        <taxon>Eutheria</taxon>
        <taxon>Laurasiatheria</taxon>
        <taxon>Carnivora</taxon>
        <taxon>Caniformia</taxon>
        <taxon>Canidae</taxon>
        <taxon>Nyctereutes</taxon>
    </lineage>
</organism>
<accession>A0A811Y1L1</accession>
<evidence type="ECO:0000256" key="1">
    <source>
        <dbReference type="SAM" id="Phobius"/>
    </source>
</evidence>
<feature type="transmembrane region" description="Helical" evidence="1">
    <location>
        <begin position="126"/>
        <end position="147"/>
    </location>
</feature>
<comment type="caution">
    <text evidence="2">The sequence shown here is derived from an EMBL/GenBank/DDBJ whole genome shotgun (WGS) entry which is preliminary data.</text>
</comment>
<name>A0A811Y1L1_NYCPR</name>
<keyword evidence="3" id="KW-1185">Reference proteome</keyword>
<dbReference type="Proteomes" id="UP000645828">
    <property type="component" value="Unassembled WGS sequence"/>
</dbReference>
<evidence type="ECO:0000313" key="3">
    <source>
        <dbReference type="Proteomes" id="UP000645828"/>
    </source>
</evidence>
<keyword evidence="1" id="KW-0812">Transmembrane</keyword>
<gene>
    <name evidence="2" type="ORF">NYPRO_LOCUS3443</name>
</gene>
<reference evidence="2" key="1">
    <citation type="submission" date="2020-12" db="EMBL/GenBank/DDBJ databases">
        <authorList>
            <consortium name="Molecular Ecology Group"/>
        </authorList>
    </citation>
    <scope>NUCLEOTIDE SEQUENCE</scope>
    <source>
        <strain evidence="2">TBG_1078</strain>
    </source>
</reference>